<feature type="compositionally biased region" description="Low complexity" evidence="1">
    <location>
        <begin position="757"/>
        <end position="770"/>
    </location>
</feature>
<dbReference type="CDD" id="cd00030">
    <property type="entry name" value="C2"/>
    <property type="match status" value="1"/>
</dbReference>
<feature type="region of interest" description="Disordered" evidence="1">
    <location>
        <begin position="696"/>
        <end position="721"/>
    </location>
</feature>
<feature type="compositionally biased region" description="Acidic residues" evidence="1">
    <location>
        <begin position="705"/>
        <end position="720"/>
    </location>
</feature>
<accession>A0A383VP21</accession>
<keyword evidence="2" id="KW-0472">Membrane</keyword>
<feature type="compositionally biased region" description="Pro residues" evidence="1">
    <location>
        <begin position="1377"/>
        <end position="1388"/>
    </location>
</feature>
<keyword evidence="5" id="KW-1185">Reference proteome</keyword>
<evidence type="ECO:0000256" key="2">
    <source>
        <dbReference type="SAM" id="Phobius"/>
    </source>
</evidence>
<organism evidence="4 5">
    <name type="scientific">Tetradesmus obliquus</name>
    <name type="common">Green alga</name>
    <name type="synonym">Acutodesmus obliquus</name>
    <dbReference type="NCBI Taxonomy" id="3088"/>
    <lineage>
        <taxon>Eukaryota</taxon>
        <taxon>Viridiplantae</taxon>
        <taxon>Chlorophyta</taxon>
        <taxon>core chlorophytes</taxon>
        <taxon>Chlorophyceae</taxon>
        <taxon>CS clade</taxon>
        <taxon>Sphaeropleales</taxon>
        <taxon>Scenedesmaceae</taxon>
        <taxon>Tetradesmus</taxon>
    </lineage>
</organism>
<evidence type="ECO:0000259" key="3">
    <source>
        <dbReference type="PROSITE" id="PS50004"/>
    </source>
</evidence>
<feature type="region of interest" description="Disordered" evidence="1">
    <location>
        <begin position="850"/>
        <end position="879"/>
    </location>
</feature>
<feature type="compositionally biased region" description="Low complexity" evidence="1">
    <location>
        <begin position="1294"/>
        <end position="1315"/>
    </location>
</feature>
<evidence type="ECO:0000313" key="4">
    <source>
        <dbReference type="EMBL" id="SZX66569.1"/>
    </source>
</evidence>
<sequence length="1530" mass="160941">MSGRRELHLRVRGVSELCVPGQPFQTHDTYCVCSYGDSTVRPRTRVVEDSASPQWNEEFVFDASLLSAGHEPVLSFEVYSQAGMVLLPDELLFFAYLPLDEDSGLQDLQQQQQQQQQRRARVVSHEDGDAAAAPPAAEDLSALAAQAAAPRHSSAARVPLASAARAAAQEAAAAASSAALRGRGSPGCSSAVSLHRLALLPAQGQPGSGSSGGGGLLGAARSGTFGRSAPAKTFSKTRLKRSSHVRSAGELVVEVWWVQQPSLGNAGTPPRVLSFVHPPGSVAPLPSVSHSSLASQWEEPPVAFVRLLVGRISLGGAVAAAAAAAAQAGDDSAAGQAKAVLKALRALLKGDAAAAAEEHHQQQQQDQPLLRSRPTLADIHSTTSVQLSVRGDAGDSGSLGGWDWQALGLDDDEDEAQGQGQQHARTGASGDGSSSQQQQQHPMLSQLGRSGGTAAGSSVGNDDTLTGSSSGDECDDISLLESEFGVHSQQQDEHRRRRRLLRFGRRQQRLEQQQRQQQRRSARNQAERALHVSLRLQLGQQRQQQLRAVPLRPDGSADVCQAAVFAVARPLEESAVTYELGLGLGPSGAPLLSLTFQYSLLHLLRRSPPRPVTWQEWRLVARCTVSGLQVPLPVLPGSYLDLSAFLADADCRAGMYGVPPVSAAAAAAAALDDQAAATVASMAARAAAAEAAAAAVPARLRGEPEAEALTDSENEEDRDDADYRAAQDQLHTAGSSHSSSAASSGGLLQGVLRRRPAPAAASKQQHAAAAGKQYPQQHGLTGLKQELKGRAAAGVEAMLGRVEEGLAQAVERLPEPVAQQVKGRFMSKLFPQTRRSEVFSIGQLRVMSKPASAHTAAAPQQQQQQQQQQHGKAVHFEHSSSSVFAAGVPASLATATDGAATPPLGSQAHGSLDAWLAAAGSSGSPAPGSPHCSAGLGSAGSSAQQQQQQQQQQGVVPLEQHPNLATAGGPGSAPLGVLQVTLQALSLRSRNSSSSLSLLMRCGPHWLQLQQPALPLTFYNSSGAARSSSASSGCSSSDGGLGSRVPPVQVLLPVYGSSVLVSVLVHRKGHVVGRCVFKLYGLLPLLLRDHSKSLTLYSDKRGSRGQRIIAGSMLLCLAAGPPPGYSRPGAALRLAYSYMITPHTLELHTSGVLAGSSRDERDDAAGRLVTAWLRGAAGQGDAPLPEALVAQLVSSGRGHVSASRMRGHVHRLKAVALDWLPRRLDPLAFYHWRHPLHNLLFLWLLSHLCLYPGRWLLTMAVVVTLLLLRRIAIQIRRGVLGFELEQLPPDMAEAAGLTQQQQQQQGGQAAAGAAGDDPDERDPVRQLHSLRSSGPGGLGDRQRYREAADRLRQRLAGVGGHHSKDAAHSATTSASPASPPGAGPPPFPRSLQELREQLEAGTLSMEQLDLDAAAAQLLSVGGLLKLARTHSGYALDYLLLLQNLLDDAAGFAEGLYAMLTAQDPLAALLFCCILLSSGWFCCTFGLGAGVFVVLCVLLRPPLLRGVPGVFGWKALLANLPSRSVEEAGAA</sequence>
<gene>
    <name evidence="4" type="ORF">BQ4739_LOCUS6972</name>
</gene>
<dbReference type="PROSITE" id="PS50004">
    <property type="entry name" value="C2"/>
    <property type="match status" value="1"/>
</dbReference>
<feature type="region of interest" description="Disordered" evidence="1">
    <location>
        <begin position="203"/>
        <end position="233"/>
    </location>
</feature>
<dbReference type="SUPFAM" id="SSF49562">
    <property type="entry name" value="C2 domain (Calcium/lipid-binding domain, CaLB)"/>
    <property type="match status" value="1"/>
</dbReference>
<feature type="compositionally biased region" description="Gly residues" evidence="1">
    <location>
        <begin position="206"/>
        <end position="217"/>
    </location>
</feature>
<keyword evidence="2" id="KW-0812">Transmembrane</keyword>
<feature type="domain" description="C2" evidence="3">
    <location>
        <begin position="1"/>
        <end position="118"/>
    </location>
</feature>
<reference evidence="4 5" key="1">
    <citation type="submission" date="2016-10" db="EMBL/GenBank/DDBJ databases">
        <authorList>
            <person name="Cai Z."/>
        </authorList>
    </citation>
    <scope>NUCLEOTIDE SEQUENCE [LARGE SCALE GENOMIC DNA]</scope>
</reference>
<feature type="region of interest" description="Disordered" evidence="1">
    <location>
        <begin position="1358"/>
        <end position="1389"/>
    </location>
</feature>
<evidence type="ECO:0000256" key="1">
    <source>
        <dbReference type="SAM" id="MobiDB-lite"/>
    </source>
</evidence>
<proteinExistence type="predicted"/>
<dbReference type="InterPro" id="IPR035892">
    <property type="entry name" value="C2_domain_sf"/>
</dbReference>
<feature type="compositionally biased region" description="Polar residues" evidence="1">
    <location>
        <begin position="455"/>
        <end position="471"/>
    </location>
</feature>
<name>A0A383VP21_TETOB</name>
<dbReference type="Pfam" id="PF00168">
    <property type="entry name" value="C2"/>
    <property type="match status" value="1"/>
</dbReference>
<feature type="transmembrane region" description="Helical" evidence="2">
    <location>
        <begin position="1465"/>
        <end position="1498"/>
    </location>
</feature>
<dbReference type="SMART" id="SM00239">
    <property type="entry name" value="C2"/>
    <property type="match status" value="1"/>
</dbReference>
<feature type="compositionally biased region" description="Low complexity" evidence="1">
    <location>
        <begin position="860"/>
        <end position="869"/>
    </location>
</feature>
<dbReference type="PANTHER" id="PTHR31425">
    <property type="entry name" value="PHOSPHORIBOSYLANTHRANILATE TRANSFERASE ISOFORM 1"/>
    <property type="match status" value="1"/>
</dbReference>
<evidence type="ECO:0000313" key="5">
    <source>
        <dbReference type="Proteomes" id="UP000256970"/>
    </source>
</evidence>
<dbReference type="Gene3D" id="2.60.40.150">
    <property type="entry name" value="C2 domain"/>
    <property type="match status" value="1"/>
</dbReference>
<dbReference type="InterPro" id="IPR000008">
    <property type="entry name" value="C2_dom"/>
</dbReference>
<feature type="region of interest" description="Disordered" evidence="1">
    <location>
        <begin position="754"/>
        <end position="776"/>
    </location>
</feature>
<feature type="compositionally biased region" description="Low complexity" evidence="1">
    <location>
        <begin position="919"/>
        <end position="953"/>
    </location>
</feature>
<dbReference type="InterPro" id="IPR047259">
    <property type="entry name" value="QUIRKY-like"/>
</dbReference>
<feature type="region of interest" description="Disordered" evidence="1">
    <location>
        <begin position="919"/>
        <end position="955"/>
    </location>
</feature>
<feature type="region of interest" description="Disordered" evidence="1">
    <location>
        <begin position="503"/>
        <end position="526"/>
    </location>
</feature>
<keyword evidence="2" id="KW-1133">Transmembrane helix</keyword>
<protein>
    <recommendedName>
        <fullName evidence="3">C2 domain-containing protein</fullName>
    </recommendedName>
</protein>
<feature type="region of interest" description="Disordered" evidence="1">
    <location>
        <begin position="1294"/>
        <end position="1341"/>
    </location>
</feature>
<feature type="region of interest" description="Disordered" evidence="1">
    <location>
        <begin position="413"/>
        <end position="474"/>
    </location>
</feature>
<feature type="region of interest" description="Disordered" evidence="1">
    <location>
        <begin position="105"/>
        <end position="137"/>
    </location>
</feature>
<dbReference type="EMBL" id="FNXT01000714">
    <property type="protein sequence ID" value="SZX66569.1"/>
    <property type="molecule type" value="Genomic_DNA"/>
</dbReference>
<dbReference type="PANTHER" id="PTHR31425:SF50">
    <property type="entry name" value="FT-INTERACTING PROTEIN 3-RELATED"/>
    <property type="match status" value="1"/>
</dbReference>
<dbReference type="Proteomes" id="UP000256970">
    <property type="component" value="Unassembled WGS sequence"/>
</dbReference>